<name>A0A365NYW8_9FLAO</name>
<protein>
    <submittedName>
        <fullName evidence="1">Uncharacterized protein</fullName>
    </submittedName>
</protein>
<sequence length="186" mass="21987">MANVSRIFLALMKEKATTKSGRSAFQKILNYLLFQDFTTPDFISGYASLSESFIENNKTAKSTEEVLNSKLIDIFKIQLLNLNYEDRGEIIDTLLDDKNSYDVLLFLFTMEIEKHFKNKPDNIQAKFLKMLLYYQSDNQLNTLILIYFRLYFVDLFESKFSKSFQISEKEYESILKIYTTKKIQFE</sequence>
<dbReference type="EMBL" id="QLST01000019">
    <property type="protein sequence ID" value="RBA27456.1"/>
    <property type="molecule type" value="Genomic_DNA"/>
</dbReference>
<gene>
    <name evidence="1" type="ORF">DPN68_12085</name>
</gene>
<reference evidence="1 2" key="1">
    <citation type="submission" date="2018-06" db="EMBL/GenBank/DDBJ databases">
        <title>Flavobacterium tibetense sp. nov., isolated from a wetland YonghuCo on Tibetan Plateau.</title>
        <authorList>
            <person name="Xing P."/>
            <person name="Phurbu D."/>
            <person name="Lu H."/>
        </authorList>
    </citation>
    <scope>NUCLEOTIDE SEQUENCE [LARGE SCALE GENOMIC DNA]</scope>
    <source>
        <strain evidence="1 2">YH5</strain>
    </source>
</reference>
<dbReference type="AlphaFoldDB" id="A0A365NYW8"/>
<evidence type="ECO:0000313" key="2">
    <source>
        <dbReference type="Proteomes" id="UP000253319"/>
    </source>
</evidence>
<comment type="caution">
    <text evidence="1">The sequence shown here is derived from an EMBL/GenBank/DDBJ whole genome shotgun (WGS) entry which is preliminary data.</text>
</comment>
<dbReference type="Proteomes" id="UP000253319">
    <property type="component" value="Unassembled WGS sequence"/>
</dbReference>
<organism evidence="1 2">
    <name type="scientific">Flavobacterium tibetense</name>
    <dbReference type="NCBI Taxonomy" id="2233533"/>
    <lineage>
        <taxon>Bacteria</taxon>
        <taxon>Pseudomonadati</taxon>
        <taxon>Bacteroidota</taxon>
        <taxon>Flavobacteriia</taxon>
        <taxon>Flavobacteriales</taxon>
        <taxon>Flavobacteriaceae</taxon>
        <taxon>Flavobacterium</taxon>
    </lineage>
</organism>
<proteinExistence type="predicted"/>
<evidence type="ECO:0000313" key="1">
    <source>
        <dbReference type="EMBL" id="RBA27456.1"/>
    </source>
</evidence>
<accession>A0A365NYW8</accession>
<keyword evidence="2" id="KW-1185">Reference proteome</keyword>